<reference evidence="2 3" key="1">
    <citation type="submission" date="2014-09" db="EMBL/GenBank/DDBJ databases">
        <title>Whole genome shotgun sequence of Escherichia vulneris NBRC 102420.</title>
        <authorList>
            <person name="Yoshida Y."/>
            <person name="Hosoyama A."/>
            <person name="Tsuchikane K."/>
            <person name="Ohji S."/>
            <person name="Ichikawa N."/>
            <person name="Kimura A."/>
            <person name="Yamazoe A."/>
            <person name="Ezaki T."/>
            <person name="Fujita N."/>
        </authorList>
    </citation>
    <scope>NUCLEOTIDE SEQUENCE [LARGE SCALE GENOMIC DNA]</scope>
    <source>
        <strain evidence="2 3">NBRC 102420</strain>
    </source>
</reference>
<keyword evidence="1" id="KW-0472">Membrane</keyword>
<evidence type="ECO:0000256" key="1">
    <source>
        <dbReference type="SAM" id="Phobius"/>
    </source>
</evidence>
<keyword evidence="3" id="KW-1185">Reference proteome</keyword>
<dbReference type="OrthoDB" id="6555765at2"/>
<dbReference type="AlphaFoldDB" id="A0A090VQR1"/>
<evidence type="ECO:0000313" key="3">
    <source>
        <dbReference type="Proteomes" id="UP000029462"/>
    </source>
</evidence>
<proteinExistence type="predicted"/>
<evidence type="ECO:0000313" key="2">
    <source>
        <dbReference type="EMBL" id="GAL57457.1"/>
    </source>
</evidence>
<dbReference type="STRING" id="1115515.EV102420_07_02770"/>
<dbReference type="eggNOG" id="ENOG5034A45">
    <property type="taxonomic scope" value="Bacteria"/>
</dbReference>
<dbReference type="EMBL" id="BBMZ01000007">
    <property type="protein sequence ID" value="GAL57457.1"/>
    <property type="molecule type" value="Genomic_DNA"/>
</dbReference>
<protein>
    <submittedName>
        <fullName evidence="2">Uncharacterized protein</fullName>
    </submittedName>
</protein>
<gene>
    <name evidence="2" type="ORF">EV102420_07_02770</name>
</gene>
<accession>A0A090VQR1</accession>
<feature type="transmembrane region" description="Helical" evidence="1">
    <location>
        <begin position="7"/>
        <end position="34"/>
    </location>
</feature>
<dbReference type="Proteomes" id="UP000029462">
    <property type="component" value="Unassembled WGS sequence"/>
</dbReference>
<keyword evidence="1" id="KW-0812">Transmembrane</keyword>
<feature type="transmembrane region" description="Helical" evidence="1">
    <location>
        <begin position="46"/>
        <end position="67"/>
    </location>
</feature>
<name>A0A090VQR1_PSEVU</name>
<organism evidence="2 3">
    <name type="scientific">Pseudescherichia vulneris NBRC 102420</name>
    <dbReference type="NCBI Taxonomy" id="1115515"/>
    <lineage>
        <taxon>Bacteria</taxon>
        <taxon>Pseudomonadati</taxon>
        <taxon>Pseudomonadota</taxon>
        <taxon>Gammaproteobacteria</taxon>
        <taxon>Enterobacterales</taxon>
        <taxon>Enterobacteriaceae</taxon>
        <taxon>Pseudescherichia</taxon>
    </lineage>
</organism>
<sequence length="75" mass="8211">MKFFKLFLCTLTGAICGAVIMYLILPAVCAYFVGPIYGDDQMSQNFTIFLVGTPLLALLGAIAGWLLGRKIIKKH</sequence>
<comment type="caution">
    <text evidence="2">The sequence shown here is derived from an EMBL/GenBank/DDBJ whole genome shotgun (WGS) entry which is preliminary data.</text>
</comment>
<keyword evidence="1" id="KW-1133">Transmembrane helix</keyword>